<dbReference type="Proteomes" id="UP000258997">
    <property type="component" value="Segment"/>
</dbReference>
<dbReference type="EMBL" id="MH588544">
    <property type="protein sequence ID" value="AXQ68439.1"/>
    <property type="molecule type" value="Genomic_DNA"/>
</dbReference>
<organism evidence="1 2">
    <name type="scientific">Caulobacter phage CcrBL10</name>
    <dbReference type="NCBI Taxonomy" id="2283269"/>
    <lineage>
        <taxon>Viruses</taxon>
        <taxon>Duplodnaviria</taxon>
        <taxon>Heunggongvirae</taxon>
        <taxon>Uroviricota</taxon>
        <taxon>Caudoviricetes</taxon>
        <taxon>Jeanschmidtviridae</taxon>
        <taxon>Poindextervirus</taxon>
        <taxon>Poindextervirus BL10</taxon>
    </lineage>
</organism>
<protein>
    <submittedName>
        <fullName evidence="1">Uncharacterized protein</fullName>
    </submittedName>
</protein>
<sequence length="97" mass="10391">MNDLTLTLVGSDAQDRFAVETRVADVPGGKLYITTAHAGENSEAISVAQAFVPNPPPQFTVQVTDEDLRALAECRDVARARSLFRGILKAHGLDIVA</sequence>
<accession>A0A385ECL4</accession>
<reference evidence="1 2" key="1">
    <citation type="submission" date="2018-07" db="EMBL/GenBank/DDBJ databases">
        <title>Giant CbK-like Caulobacter bacteriophages have genetically divergent genomes.</title>
        <authorList>
            <person name="Wilson K.M."/>
            <person name="Ely B."/>
        </authorList>
    </citation>
    <scope>NUCLEOTIDE SEQUENCE [LARGE SCALE GENOMIC DNA]</scope>
</reference>
<proteinExistence type="predicted"/>
<gene>
    <name evidence="1" type="ORF">CcrBL10_gp235</name>
</gene>
<keyword evidence="2" id="KW-1185">Reference proteome</keyword>
<evidence type="ECO:0000313" key="1">
    <source>
        <dbReference type="EMBL" id="AXQ68439.1"/>
    </source>
</evidence>
<evidence type="ECO:0000313" key="2">
    <source>
        <dbReference type="Proteomes" id="UP000258997"/>
    </source>
</evidence>
<name>A0A385ECL4_9CAUD</name>